<dbReference type="PROSITE" id="PS01360">
    <property type="entry name" value="ZF_MYND_1"/>
    <property type="match status" value="1"/>
</dbReference>
<keyword evidence="3" id="KW-0862">Zinc</keyword>
<dbReference type="SUPFAM" id="SSF48452">
    <property type="entry name" value="TPR-like"/>
    <property type="match status" value="1"/>
</dbReference>
<dbReference type="Proteomes" id="UP001162060">
    <property type="component" value="Unassembled WGS sequence"/>
</dbReference>
<dbReference type="Gene3D" id="6.10.140.2220">
    <property type="match status" value="1"/>
</dbReference>
<dbReference type="SUPFAM" id="SSF144232">
    <property type="entry name" value="HIT/MYND zinc finger-like"/>
    <property type="match status" value="1"/>
</dbReference>
<comment type="caution">
    <text evidence="6">The sequence shown here is derived from an EMBL/GenBank/DDBJ whole genome shotgun (WGS) entry which is preliminary data.</text>
</comment>
<dbReference type="InterPro" id="IPR002893">
    <property type="entry name" value="Znf_MYND"/>
</dbReference>
<evidence type="ECO:0000256" key="1">
    <source>
        <dbReference type="ARBA" id="ARBA00022723"/>
    </source>
</evidence>
<keyword evidence="1" id="KW-0479">Metal-binding</keyword>
<evidence type="ECO:0000313" key="7">
    <source>
        <dbReference type="Proteomes" id="UP001162060"/>
    </source>
</evidence>
<feature type="domain" description="MYND-type" evidence="5">
    <location>
        <begin position="119"/>
        <end position="166"/>
    </location>
</feature>
<evidence type="ECO:0000313" key="6">
    <source>
        <dbReference type="EMBL" id="CAK7919725.1"/>
    </source>
</evidence>
<name>A0AAV1TII7_9STRA</name>
<accession>A0AAV1TII7</accession>
<evidence type="ECO:0000259" key="5">
    <source>
        <dbReference type="PROSITE" id="PS50865"/>
    </source>
</evidence>
<dbReference type="GO" id="GO:0008270">
    <property type="term" value="F:zinc ion binding"/>
    <property type="evidence" value="ECO:0007669"/>
    <property type="project" value="UniProtKB-KW"/>
</dbReference>
<dbReference type="Pfam" id="PF01753">
    <property type="entry name" value="zf-MYND"/>
    <property type="match status" value="1"/>
</dbReference>
<keyword evidence="2 4" id="KW-0863">Zinc-finger</keyword>
<evidence type="ECO:0000256" key="4">
    <source>
        <dbReference type="PROSITE-ProRule" id="PRU00134"/>
    </source>
</evidence>
<protein>
    <recommendedName>
        <fullName evidence="5">MYND-type domain-containing protein</fullName>
    </recommendedName>
</protein>
<gene>
    <name evidence="6" type="ORF">PM001_LOCUS6120</name>
</gene>
<dbReference type="EMBL" id="CAKLBY020000049">
    <property type="protein sequence ID" value="CAK7919725.1"/>
    <property type="molecule type" value="Genomic_DNA"/>
</dbReference>
<dbReference type="Gene3D" id="1.25.40.10">
    <property type="entry name" value="Tetratricopeptide repeat domain"/>
    <property type="match status" value="1"/>
</dbReference>
<evidence type="ECO:0000256" key="3">
    <source>
        <dbReference type="ARBA" id="ARBA00022833"/>
    </source>
</evidence>
<dbReference type="PROSITE" id="PS50865">
    <property type="entry name" value="ZF_MYND_2"/>
    <property type="match status" value="1"/>
</dbReference>
<dbReference type="InterPro" id="IPR011990">
    <property type="entry name" value="TPR-like_helical_dom_sf"/>
</dbReference>
<evidence type="ECO:0000256" key="2">
    <source>
        <dbReference type="ARBA" id="ARBA00022771"/>
    </source>
</evidence>
<organism evidence="6 7">
    <name type="scientific">Peronospora matthiolae</name>
    <dbReference type="NCBI Taxonomy" id="2874970"/>
    <lineage>
        <taxon>Eukaryota</taxon>
        <taxon>Sar</taxon>
        <taxon>Stramenopiles</taxon>
        <taxon>Oomycota</taxon>
        <taxon>Peronosporomycetes</taxon>
        <taxon>Peronosporales</taxon>
        <taxon>Peronosporaceae</taxon>
        <taxon>Peronospora</taxon>
    </lineage>
</organism>
<sequence>MELVRCSTRATKLLQAKQLREAEGLLRDVLQRQPLAGFDAVAMAQTRHDLGKTLRLLGALDDALEVLKAALDVRDRWDASAGIGSAWRDGNLTREEVAKVYEAKGECGRALVVRREGGTPLCSNEACKALEYQEETLQACSRCKCVFYCSKTCQRQDWKSRHKGCCQAVARREDVLQASKDMGRLKVTTTTTTTTRGH</sequence>
<dbReference type="AlphaFoldDB" id="A0AAV1TII7"/>
<proteinExistence type="predicted"/>
<reference evidence="6" key="1">
    <citation type="submission" date="2024-01" db="EMBL/GenBank/DDBJ databases">
        <authorList>
            <person name="Webb A."/>
        </authorList>
    </citation>
    <scope>NUCLEOTIDE SEQUENCE</scope>
    <source>
        <strain evidence="6">Pm1</strain>
    </source>
</reference>